<proteinExistence type="predicted"/>
<evidence type="ECO:0000313" key="2">
    <source>
        <dbReference type="EMBL" id="CAI9576604.1"/>
    </source>
</evidence>
<reference evidence="2" key="1">
    <citation type="submission" date="2023-05" db="EMBL/GenBank/DDBJ databases">
        <authorList>
            <person name="Stuckert A."/>
        </authorList>
    </citation>
    <scope>NUCLEOTIDE SEQUENCE</scope>
</reference>
<accession>A0ABN9DXA0</accession>
<keyword evidence="1" id="KW-1133">Transmembrane helix</keyword>
<organism evidence="2 3">
    <name type="scientific">Staurois parvus</name>
    <dbReference type="NCBI Taxonomy" id="386267"/>
    <lineage>
        <taxon>Eukaryota</taxon>
        <taxon>Metazoa</taxon>
        <taxon>Chordata</taxon>
        <taxon>Craniata</taxon>
        <taxon>Vertebrata</taxon>
        <taxon>Euteleostomi</taxon>
        <taxon>Amphibia</taxon>
        <taxon>Batrachia</taxon>
        <taxon>Anura</taxon>
        <taxon>Neobatrachia</taxon>
        <taxon>Ranoidea</taxon>
        <taxon>Ranidae</taxon>
        <taxon>Staurois</taxon>
    </lineage>
</organism>
<name>A0ABN9DXA0_9NEOB</name>
<sequence length="88" mass="10018">MCCHPLIFFGPCTAPLAAPGRVCLWVPVGPSILRPHRHISQCPFRFPHMWWFHFFIGFCYGLPLLALPPPPHMWLDTLVLAPLTCPND</sequence>
<evidence type="ECO:0000313" key="3">
    <source>
        <dbReference type="Proteomes" id="UP001162483"/>
    </source>
</evidence>
<protein>
    <recommendedName>
        <fullName evidence="4">Secreted protein</fullName>
    </recommendedName>
</protein>
<gene>
    <name evidence="2" type="ORF">SPARVUS_LOCUS8555901</name>
</gene>
<dbReference type="EMBL" id="CATNWA010014845">
    <property type="protein sequence ID" value="CAI9576604.1"/>
    <property type="molecule type" value="Genomic_DNA"/>
</dbReference>
<keyword evidence="1" id="KW-0812">Transmembrane</keyword>
<dbReference type="Proteomes" id="UP001162483">
    <property type="component" value="Unassembled WGS sequence"/>
</dbReference>
<comment type="caution">
    <text evidence="2">The sequence shown here is derived from an EMBL/GenBank/DDBJ whole genome shotgun (WGS) entry which is preliminary data.</text>
</comment>
<keyword evidence="3" id="KW-1185">Reference proteome</keyword>
<evidence type="ECO:0000256" key="1">
    <source>
        <dbReference type="SAM" id="Phobius"/>
    </source>
</evidence>
<keyword evidence="1" id="KW-0472">Membrane</keyword>
<feature type="transmembrane region" description="Helical" evidence="1">
    <location>
        <begin position="49"/>
        <end position="67"/>
    </location>
</feature>
<evidence type="ECO:0008006" key="4">
    <source>
        <dbReference type="Google" id="ProtNLM"/>
    </source>
</evidence>